<dbReference type="PANTHER" id="PTHR38788:SF3">
    <property type="entry name" value="CLR5 DOMAIN-CONTAINING PROTEIN"/>
    <property type="match status" value="1"/>
</dbReference>
<comment type="caution">
    <text evidence="3">The sequence shown here is derived from an EMBL/GenBank/DDBJ whole genome shotgun (WGS) entry which is preliminary data.</text>
</comment>
<dbReference type="OrthoDB" id="194358at2759"/>
<dbReference type="Proteomes" id="UP000038010">
    <property type="component" value="Unassembled WGS sequence"/>
</dbReference>
<evidence type="ECO:0000259" key="2">
    <source>
        <dbReference type="Pfam" id="PF14420"/>
    </source>
</evidence>
<dbReference type="EMBL" id="LFJN01000016">
    <property type="protein sequence ID" value="KPI39144.1"/>
    <property type="molecule type" value="Genomic_DNA"/>
</dbReference>
<accession>A0A0N1NZT4</accession>
<dbReference type="AlphaFoldDB" id="A0A0N1NZT4"/>
<feature type="domain" description="Clr5" evidence="2">
    <location>
        <begin position="30"/>
        <end position="82"/>
    </location>
</feature>
<evidence type="ECO:0000256" key="1">
    <source>
        <dbReference type="SAM" id="MobiDB-lite"/>
    </source>
</evidence>
<dbReference type="GeneID" id="28736714"/>
<sequence length="549" mass="62449">MIMQLAPLKPRMSSSVVSSTKSEPWIMPQAKDWESQYGLIRQLYVCERRKLRYVIRYMEEQYGWRATPQMYKKRFSKWGFAKNVRHAHQSTSPPSSSSSPDEDSSEAREVVDIREHAAEPVVGLSQRNDALMLEFLVSVRIWTMSYYDSERAKTALTRHPTEHLPLLFRKKSSHRQTVGCTMRLLIDLLRRGHGVMAGRMARKAFLQLEEMFVLEPPALLWNMTELFHYVLVTNQATLFYLMLSHLRALAKDRMPSTHPVAVLLRALQQVMADLKNEHLGGECCPPDLTKSVAVKAVIDALSPLIARGWTINADILFDRYDTRLFEIYTNIHWYACSIEPPPALVRAATDWFEDGNVLTMDYTSPFAIKPGIADVGEVAVGLNSFPTLAQRQLYTRSINVLRKRGQDLVRRQQRDSPLLLPILAGLTCAKVGDMVSSGSTLEDADGIMTSRQLQAGVTACIIRTLLDIMADSPGDPDAPSGADLLEHLRYVIELREYHYEESNPQTILEMWLLRDELLSQGLYDQADEVENRAFEMLEEFVDEIPVDSA</sequence>
<organism evidence="3 4">
    <name type="scientific">Cyphellophora attinorum</name>
    <dbReference type="NCBI Taxonomy" id="1664694"/>
    <lineage>
        <taxon>Eukaryota</taxon>
        <taxon>Fungi</taxon>
        <taxon>Dikarya</taxon>
        <taxon>Ascomycota</taxon>
        <taxon>Pezizomycotina</taxon>
        <taxon>Eurotiomycetes</taxon>
        <taxon>Chaetothyriomycetidae</taxon>
        <taxon>Chaetothyriales</taxon>
        <taxon>Cyphellophoraceae</taxon>
        <taxon>Cyphellophora</taxon>
    </lineage>
</organism>
<reference evidence="3 4" key="1">
    <citation type="submission" date="2015-06" db="EMBL/GenBank/DDBJ databases">
        <title>Draft genome of the ant-associated black yeast Phialophora attae CBS 131958.</title>
        <authorList>
            <person name="Moreno L.F."/>
            <person name="Stielow B.J."/>
            <person name="de Hoog S."/>
            <person name="Vicente V.A."/>
            <person name="Weiss V.A."/>
            <person name="de Vries M."/>
            <person name="Cruz L.M."/>
            <person name="Souza E.M."/>
        </authorList>
    </citation>
    <scope>NUCLEOTIDE SEQUENCE [LARGE SCALE GENOMIC DNA]</scope>
    <source>
        <strain evidence="3 4">CBS 131958</strain>
    </source>
</reference>
<name>A0A0N1NZT4_9EURO</name>
<proteinExistence type="predicted"/>
<feature type="region of interest" description="Disordered" evidence="1">
    <location>
        <begin position="86"/>
        <end position="109"/>
    </location>
</feature>
<evidence type="ECO:0000313" key="4">
    <source>
        <dbReference type="Proteomes" id="UP000038010"/>
    </source>
</evidence>
<keyword evidence="4" id="KW-1185">Reference proteome</keyword>
<dbReference type="PANTHER" id="PTHR38788">
    <property type="entry name" value="CLR5 DOMAIN-CONTAINING PROTEIN"/>
    <property type="match status" value="1"/>
</dbReference>
<dbReference type="VEuPathDB" id="FungiDB:AB675_4679"/>
<dbReference type="Pfam" id="PF14420">
    <property type="entry name" value="Clr5"/>
    <property type="match status" value="1"/>
</dbReference>
<gene>
    <name evidence="3" type="ORF">AB675_4679</name>
</gene>
<dbReference type="InterPro" id="IPR025676">
    <property type="entry name" value="Clr5_dom"/>
</dbReference>
<evidence type="ECO:0000313" key="3">
    <source>
        <dbReference type="EMBL" id="KPI39144.1"/>
    </source>
</evidence>
<protein>
    <recommendedName>
        <fullName evidence="2">Clr5 domain-containing protein</fullName>
    </recommendedName>
</protein>
<dbReference type="RefSeq" id="XP_017999107.1">
    <property type="nucleotide sequence ID" value="XM_018144834.1"/>
</dbReference>